<comment type="caution">
    <text evidence="1">The sequence shown here is derived from an EMBL/GenBank/DDBJ whole genome shotgun (WGS) entry which is preliminary data.</text>
</comment>
<dbReference type="InterPro" id="IPR025255">
    <property type="entry name" value="DUF4202"/>
</dbReference>
<gene>
    <name evidence="1" type="ORF">QWI16_12450</name>
</gene>
<dbReference type="Pfam" id="PF13875">
    <property type="entry name" value="DUF4202"/>
    <property type="match status" value="1"/>
</dbReference>
<name>A0ABT8TFX5_9GAMM</name>
<dbReference type="EMBL" id="JAULRT010000059">
    <property type="protein sequence ID" value="MDO3382981.1"/>
    <property type="molecule type" value="Genomic_DNA"/>
</dbReference>
<reference evidence="1" key="1">
    <citation type="submission" date="2023-07" db="EMBL/GenBank/DDBJ databases">
        <title>Gilvimarinus algae sp. nov., isolated from the surface of Kelp.</title>
        <authorList>
            <person name="Sun Y.Y."/>
            <person name="Gong Y."/>
            <person name="Du Z.J."/>
        </authorList>
    </citation>
    <scope>NUCLEOTIDE SEQUENCE</scope>
    <source>
        <strain evidence="1">SDUM040014</strain>
    </source>
</reference>
<dbReference type="PANTHER" id="PTHR41729:SF1">
    <property type="entry name" value="GLUTAMYL-TRNA SYNTHETASE"/>
    <property type="match status" value="1"/>
</dbReference>
<proteinExistence type="predicted"/>
<accession>A0ABT8TFX5</accession>
<evidence type="ECO:0000313" key="1">
    <source>
        <dbReference type="EMBL" id="MDO3382981.1"/>
    </source>
</evidence>
<dbReference type="RefSeq" id="WP_302713577.1">
    <property type="nucleotide sequence ID" value="NZ_JAULRT010000059.1"/>
</dbReference>
<dbReference type="Proteomes" id="UP001168380">
    <property type="component" value="Unassembled WGS sequence"/>
</dbReference>
<sequence length="196" mass="22276">MPITDKQVNAVLEDIDRANHQDPNLTGDGTPSEYLYAQRMTEQLASFVPDAEPALQIAARAQHIERWVIPRSDYPMDRSGYKRWRTELGRHHAERARQIMLAHGCDEDSGQQVADMLQKKRLKLDPQVQALEDVICLVFIRHYLEEFAAKHEEPKLIDIIRKTWKKMSPKGHEAALAGAGDLPEHLQALIGKALAD</sequence>
<evidence type="ECO:0000313" key="2">
    <source>
        <dbReference type="Proteomes" id="UP001168380"/>
    </source>
</evidence>
<protein>
    <submittedName>
        <fullName evidence="1">DUF4202 domain-containing protein</fullName>
    </submittedName>
</protein>
<keyword evidence="2" id="KW-1185">Reference proteome</keyword>
<organism evidence="1 2">
    <name type="scientific">Gilvimarinus algae</name>
    <dbReference type="NCBI Taxonomy" id="3058037"/>
    <lineage>
        <taxon>Bacteria</taxon>
        <taxon>Pseudomonadati</taxon>
        <taxon>Pseudomonadota</taxon>
        <taxon>Gammaproteobacteria</taxon>
        <taxon>Cellvibrionales</taxon>
        <taxon>Cellvibrionaceae</taxon>
        <taxon>Gilvimarinus</taxon>
    </lineage>
</organism>
<dbReference type="PANTHER" id="PTHR41729">
    <property type="entry name" value="GLUTAMYL-TRNA SYNTHETASE"/>
    <property type="match status" value="1"/>
</dbReference>